<reference evidence="2 3" key="1">
    <citation type="submission" date="2024-03" db="EMBL/GenBank/DDBJ databases">
        <title>The Acrasis kona genome and developmental transcriptomes reveal deep origins of eukaryotic multicellular pathways.</title>
        <authorList>
            <person name="Sheikh S."/>
            <person name="Fu C.-J."/>
            <person name="Brown M.W."/>
            <person name="Baldauf S.L."/>
        </authorList>
    </citation>
    <scope>NUCLEOTIDE SEQUENCE [LARGE SCALE GENOMIC DNA]</scope>
    <source>
        <strain evidence="2 3">ATCC MYA-3509</strain>
    </source>
</reference>
<comment type="caution">
    <text evidence="2">The sequence shown here is derived from an EMBL/GenBank/DDBJ whole genome shotgun (WGS) entry which is preliminary data.</text>
</comment>
<dbReference type="EMBL" id="JAOPGA020001161">
    <property type="protein sequence ID" value="KAL0485739.1"/>
    <property type="molecule type" value="Genomic_DNA"/>
</dbReference>
<evidence type="ECO:0000256" key="1">
    <source>
        <dbReference type="SAM" id="MobiDB-lite"/>
    </source>
</evidence>
<organism evidence="2 3">
    <name type="scientific">Acrasis kona</name>
    <dbReference type="NCBI Taxonomy" id="1008807"/>
    <lineage>
        <taxon>Eukaryota</taxon>
        <taxon>Discoba</taxon>
        <taxon>Heterolobosea</taxon>
        <taxon>Tetramitia</taxon>
        <taxon>Eutetramitia</taxon>
        <taxon>Acrasidae</taxon>
        <taxon>Acrasis</taxon>
    </lineage>
</organism>
<feature type="region of interest" description="Disordered" evidence="1">
    <location>
        <begin position="201"/>
        <end position="220"/>
    </location>
</feature>
<name>A0AAW2Z8K4_9EUKA</name>
<sequence length="605" mass="68571">MDEFAVCGNGQEDAIRRRQQSRSYTTFSRLPDITNKDANDSLISSAKKMLEQGQKRNNPLAEEIITQQLSTSPPSPKILSIIEKFEHVNSTRGERSFSVHSFSKYKADGESNFAKGSPPKVPPKPLHRIGSSNNNMKTPLKEVNVSAEPVGTQSNSEIYSEPIPTINLPLTPTPIATQTPDECLATPQADVDTPTLTCAPTTTSTATQTPTSNDTLTTSSSTPTLYLSINDDITKSSLHNNVTQSSNHDETTQPVPNVRSELTLPAIRSISRKEPEVITLSKSALPSTESIVLLEDDLTTFIQTPRLVLTKVLKKELGHDEDVKALSSPIREVLLGVETEEYKTTEDTFEQLVLSVGTDRYKREDTFYDVISSFIQEEEDYLHLLGTISKMYKEGLLKFRQTFYKYPLEHFDSATSMLDCFESLAVEEHHLNLLRLKKHIIKKTVSEDPNSDFLTDLSDLVMMFVQDTLCEKHLKHFIPRYSQDLRPKVQSLLFESGKVMKLYIEKTLDPKALEKQQVRNKILTPCTFLQIMTLASQRLTHYLVTFRDHIFKRFFSEMKPTVQISKLQNAISKLQHSMKLESEDLLHLYQTNRLYNVQSHLEKPV</sequence>
<accession>A0AAW2Z8K4</accession>
<gene>
    <name evidence="2" type="ORF">AKO1_003275</name>
</gene>
<proteinExistence type="predicted"/>
<evidence type="ECO:0000313" key="3">
    <source>
        <dbReference type="Proteomes" id="UP001431209"/>
    </source>
</evidence>
<keyword evidence="3" id="KW-1185">Reference proteome</keyword>
<dbReference type="AlphaFoldDB" id="A0AAW2Z8K4"/>
<protein>
    <submittedName>
        <fullName evidence="2">Zonadhesin</fullName>
    </submittedName>
</protein>
<evidence type="ECO:0000313" key="2">
    <source>
        <dbReference type="EMBL" id="KAL0485739.1"/>
    </source>
</evidence>
<dbReference type="Proteomes" id="UP001431209">
    <property type="component" value="Unassembled WGS sequence"/>
</dbReference>
<feature type="region of interest" description="Disordered" evidence="1">
    <location>
        <begin position="110"/>
        <end position="137"/>
    </location>
</feature>